<dbReference type="OrthoDB" id="2661765at2759"/>
<keyword evidence="3" id="KW-1185">Reference proteome</keyword>
<name>A0A0C3DB09_9AGAM</name>
<dbReference type="Proteomes" id="UP000053989">
    <property type="component" value="Unassembled WGS sequence"/>
</dbReference>
<protein>
    <submittedName>
        <fullName evidence="2">Uncharacterized protein</fullName>
    </submittedName>
</protein>
<feature type="region of interest" description="Disordered" evidence="1">
    <location>
        <begin position="57"/>
        <end position="80"/>
    </location>
</feature>
<dbReference type="InterPro" id="IPR029048">
    <property type="entry name" value="HSP70_C_sf"/>
</dbReference>
<dbReference type="STRING" id="1036808.A0A0C3DB09"/>
<dbReference type="InParanoid" id="A0A0C3DB09"/>
<evidence type="ECO:0000313" key="3">
    <source>
        <dbReference type="Proteomes" id="UP000053989"/>
    </source>
</evidence>
<gene>
    <name evidence="2" type="ORF">SCLCIDRAFT_138823</name>
</gene>
<dbReference type="SUPFAM" id="SSF100934">
    <property type="entry name" value="Heat shock protein 70kD (HSP70), C-terminal subdomain"/>
    <property type="match status" value="1"/>
</dbReference>
<dbReference type="EMBL" id="KN822177">
    <property type="protein sequence ID" value="KIM53569.1"/>
    <property type="molecule type" value="Genomic_DNA"/>
</dbReference>
<proteinExistence type="predicted"/>
<reference evidence="3" key="2">
    <citation type="submission" date="2015-01" db="EMBL/GenBank/DDBJ databases">
        <title>Evolutionary Origins and Diversification of the Mycorrhizal Mutualists.</title>
        <authorList>
            <consortium name="DOE Joint Genome Institute"/>
            <consortium name="Mycorrhizal Genomics Consortium"/>
            <person name="Kohler A."/>
            <person name="Kuo A."/>
            <person name="Nagy L.G."/>
            <person name="Floudas D."/>
            <person name="Copeland A."/>
            <person name="Barry K.W."/>
            <person name="Cichocki N."/>
            <person name="Veneault-Fourrey C."/>
            <person name="LaButti K."/>
            <person name="Lindquist E.A."/>
            <person name="Lipzen A."/>
            <person name="Lundell T."/>
            <person name="Morin E."/>
            <person name="Murat C."/>
            <person name="Riley R."/>
            <person name="Ohm R."/>
            <person name="Sun H."/>
            <person name="Tunlid A."/>
            <person name="Henrissat B."/>
            <person name="Grigoriev I.V."/>
            <person name="Hibbett D.S."/>
            <person name="Martin F."/>
        </authorList>
    </citation>
    <scope>NUCLEOTIDE SEQUENCE [LARGE SCALE GENOMIC DNA]</scope>
    <source>
        <strain evidence="3">Foug A</strain>
    </source>
</reference>
<feature type="non-terminal residue" evidence="2">
    <location>
        <position position="1"/>
    </location>
</feature>
<dbReference type="HOGENOM" id="CLU_005965_10_3_1"/>
<reference evidence="2 3" key="1">
    <citation type="submission" date="2014-04" db="EMBL/GenBank/DDBJ databases">
        <authorList>
            <consortium name="DOE Joint Genome Institute"/>
            <person name="Kuo A."/>
            <person name="Kohler A."/>
            <person name="Nagy L.G."/>
            <person name="Floudas D."/>
            <person name="Copeland A."/>
            <person name="Barry K.W."/>
            <person name="Cichocki N."/>
            <person name="Veneault-Fourrey C."/>
            <person name="LaButti K."/>
            <person name="Lindquist E.A."/>
            <person name="Lipzen A."/>
            <person name="Lundell T."/>
            <person name="Morin E."/>
            <person name="Murat C."/>
            <person name="Sun H."/>
            <person name="Tunlid A."/>
            <person name="Henrissat B."/>
            <person name="Grigoriev I.V."/>
            <person name="Hibbett D.S."/>
            <person name="Martin F."/>
            <person name="Nordberg H.P."/>
            <person name="Cantor M.N."/>
            <person name="Hua S.X."/>
        </authorList>
    </citation>
    <scope>NUCLEOTIDE SEQUENCE [LARGE SCALE GENOMIC DNA]</scope>
    <source>
        <strain evidence="2 3">Foug A</strain>
    </source>
</reference>
<accession>A0A0C3DB09</accession>
<sequence>LGGKLSDNDKKTLLLTIKDATEWIEDNGQTASTDDLEEKLAEIQLIVSLIMSKLYAAGADGSGSPEDEDKPYYYYGHDEL</sequence>
<organism evidence="2 3">
    <name type="scientific">Scleroderma citrinum Foug A</name>
    <dbReference type="NCBI Taxonomy" id="1036808"/>
    <lineage>
        <taxon>Eukaryota</taxon>
        <taxon>Fungi</taxon>
        <taxon>Dikarya</taxon>
        <taxon>Basidiomycota</taxon>
        <taxon>Agaricomycotina</taxon>
        <taxon>Agaricomycetes</taxon>
        <taxon>Agaricomycetidae</taxon>
        <taxon>Boletales</taxon>
        <taxon>Sclerodermatineae</taxon>
        <taxon>Sclerodermataceae</taxon>
        <taxon>Scleroderma</taxon>
    </lineage>
</organism>
<evidence type="ECO:0000313" key="2">
    <source>
        <dbReference type="EMBL" id="KIM53569.1"/>
    </source>
</evidence>
<dbReference type="AlphaFoldDB" id="A0A0C3DB09"/>
<dbReference type="Gene3D" id="1.20.1270.10">
    <property type="match status" value="1"/>
</dbReference>
<evidence type="ECO:0000256" key="1">
    <source>
        <dbReference type="SAM" id="MobiDB-lite"/>
    </source>
</evidence>